<dbReference type="InterPro" id="IPR002938">
    <property type="entry name" value="FAD-bd"/>
</dbReference>
<dbReference type="KEGG" id="dwd:DSCW_15070"/>
<sequence length="518" mass="55908">MPETVFFDLSPERAADPREVDRAVAAKLGRRIDAGRYRVVRRSIDARMARIRVRLGIQVYADGETVASDRPVFGYRDIGNATPVIVVGAGPAGIFAALRLLELGLKPVVIERGKEVKPRRKDVAALNRRGILNCESNYAFGEGGAGTFSDGKLYTRSKKRGDHGRVLHRFHQHGADKQILLDAHPHIGSNRLPQIVSAMHATIVSHGGEIHFSRKVTRLKIVDCRAVGVVLDDGRQVDGAAVILATGHSAGDVYRMLADQGIAIEAKPFAMGVRVEHPQKLIDRIQYHGRERGPFLPPASYSLVRQIDGRGVYSFCMCPGGIVVPAATQQQSVVVNGMSFAKRNSGYANAGIVVETRLEDIPDMRNTVSLGGLDYQRTLERIAFEHTGGQMVAPAQRLVDFVVNRASSSLPACSHPPGVVASPLHQWLPEPIRLRLQAGFKAFGSSMKGFFTNDAVVVGVESRTSSPVRIPRDPQTLQHGSVTGLFPCGEGAGYAGGIVSCAVDGERVAVAVAGFLQD</sequence>
<dbReference type="PIRSF" id="PIRSF038984">
    <property type="entry name" value="FAD_binding_protein"/>
    <property type="match status" value="1"/>
</dbReference>
<accession>A0A5K7Z0B4</accession>
<reference evidence="4 5" key="1">
    <citation type="submission" date="2019-11" db="EMBL/GenBank/DDBJ databases">
        <title>Comparative genomics of hydrocarbon-degrading Desulfosarcina strains.</title>
        <authorList>
            <person name="Watanabe M."/>
            <person name="Kojima H."/>
            <person name="Fukui M."/>
        </authorList>
    </citation>
    <scope>NUCLEOTIDE SEQUENCE [LARGE SCALE GENOMIC DNA]</scope>
    <source>
        <strain evidence="4 5">PP31</strain>
    </source>
</reference>
<evidence type="ECO:0000259" key="1">
    <source>
        <dbReference type="Pfam" id="PF01494"/>
    </source>
</evidence>
<evidence type="ECO:0000259" key="3">
    <source>
        <dbReference type="Pfam" id="PF21688"/>
    </source>
</evidence>
<feature type="domain" description="FAD-binding" evidence="1">
    <location>
        <begin position="82"/>
        <end position="115"/>
    </location>
</feature>
<evidence type="ECO:0000313" key="4">
    <source>
        <dbReference type="EMBL" id="BBO74090.1"/>
    </source>
</evidence>
<dbReference type="OrthoDB" id="9772594at2"/>
<organism evidence="4 5">
    <name type="scientific">Desulfosarcina widdelii</name>
    <dbReference type="NCBI Taxonomy" id="947919"/>
    <lineage>
        <taxon>Bacteria</taxon>
        <taxon>Pseudomonadati</taxon>
        <taxon>Thermodesulfobacteriota</taxon>
        <taxon>Desulfobacteria</taxon>
        <taxon>Desulfobacterales</taxon>
        <taxon>Desulfosarcinaceae</taxon>
        <taxon>Desulfosarcina</taxon>
    </lineage>
</organism>
<dbReference type="Pfam" id="PF01593">
    <property type="entry name" value="Amino_oxidase"/>
    <property type="match status" value="1"/>
</dbReference>
<dbReference type="InterPro" id="IPR002937">
    <property type="entry name" value="Amino_oxidase"/>
</dbReference>
<dbReference type="GO" id="GO:0071949">
    <property type="term" value="F:FAD binding"/>
    <property type="evidence" value="ECO:0007669"/>
    <property type="project" value="InterPro"/>
</dbReference>
<proteinExistence type="predicted"/>
<dbReference type="EMBL" id="AP021875">
    <property type="protein sequence ID" value="BBO74090.1"/>
    <property type="molecule type" value="Genomic_DNA"/>
</dbReference>
<evidence type="ECO:0000259" key="2">
    <source>
        <dbReference type="Pfam" id="PF01593"/>
    </source>
</evidence>
<dbReference type="SUPFAM" id="SSF51905">
    <property type="entry name" value="FAD/NAD(P)-binding domain"/>
    <property type="match status" value="1"/>
</dbReference>
<dbReference type="InterPro" id="IPR049516">
    <property type="entry name" value="FAD-depend_C"/>
</dbReference>
<dbReference type="Gene3D" id="3.50.50.60">
    <property type="entry name" value="FAD/NAD(P)-binding domain"/>
    <property type="match status" value="2"/>
</dbReference>
<dbReference type="InterPro" id="IPR028348">
    <property type="entry name" value="FAD-binding_protein"/>
</dbReference>
<protein>
    <submittedName>
        <fullName evidence="4">NAD-utilizing dehydrogenase</fullName>
    </submittedName>
</protein>
<dbReference type="PANTHER" id="PTHR42842">
    <property type="entry name" value="FAD/NAD(P)-BINDING OXIDOREDUCTASE"/>
    <property type="match status" value="1"/>
</dbReference>
<evidence type="ECO:0000313" key="5">
    <source>
        <dbReference type="Proteomes" id="UP000427769"/>
    </source>
</evidence>
<keyword evidence="5" id="KW-1185">Reference proteome</keyword>
<dbReference type="Pfam" id="PF21688">
    <property type="entry name" value="FAD-depend_C"/>
    <property type="match status" value="1"/>
</dbReference>
<dbReference type="Pfam" id="PF01494">
    <property type="entry name" value="FAD_binding_3"/>
    <property type="match status" value="1"/>
</dbReference>
<dbReference type="Proteomes" id="UP000427769">
    <property type="component" value="Chromosome"/>
</dbReference>
<gene>
    <name evidence="4" type="ORF">DSCW_15070</name>
</gene>
<dbReference type="PRINTS" id="PR00411">
    <property type="entry name" value="PNDRDTASEI"/>
</dbReference>
<dbReference type="RefSeq" id="WP_155303144.1">
    <property type="nucleotide sequence ID" value="NZ_AP021875.1"/>
</dbReference>
<dbReference type="PANTHER" id="PTHR42842:SF3">
    <property type="entry name" value="FAD_NAD(P)-BINDING OXIDOREDUCTASE FAMILY PROTEIN"/>
    <property type="match status" value="1"/>
</dbReference>
<feature type="domain" description="FAD-dependent protein C-terminal" evidence="3">
    <location>
        <begin position="268"/>
        <end position="464"/>
    </location>
</feature>
<name>A0A5K7Z0B4_9BACT</name>
<dbReference type="AlphaFoldDB" id="A0A5K7Z0B4"/>
<dbReference type="GO" id="GO:0016491">
    <property type="term" value="F:oxidoreductase activity"/>
    <property type="evidence" value="ECO:0007669"/>
    <property type="project" value="InterPro"/>
</dbReference>
<feature type="domain" description="Amine oxidase" evidence="2">
    <location>
        <begin position="192"/>
        <end position="249"/>
    </location>
</feature>
<dbReference type="InterPro" id="IPR036188">
    <property type="entry name" value="FAD/NAD-bd_sf"/>
</dbReference>